<proteinExistence type="inferred from homology"/>
<evidence type="ECO:0000256" key="12">
    <source>
        <dbReference type="ARBA" id="ARBA00023140"/>
    </source>
</evidence>
<dbReference type="OrthoDB" id="107372at2759"/>
<feature type="transmembrane region" description="Helical" evidence="13">
    <location>
        <begin position="284"/>
        <end position="302"/>
    </location>
</feature>
<dbReference type="CDD" id="cd16451">
    <property type="entry name" value="mRING_PEX12"/>
    <property type="match status" value="1"/>
</dbReference>
<dbReference type="GO" id="GO:0004842">
    <property type="term" value="F:ubiquitin-protein transferase activity"/>
    <property type="evidence" value="ECO:0007669"/>
    <property type="project" value="TreeGrafter"/>
</dbReference>
<evidence type="ECO:0000256" key="9">
    <source>
        <dbReference type="ARBA" id="ARBA00022927"/>
    </source>
</evidence>
<evidence type="ECO:0000256" key="4">
    <source>
        <dbReference type="ARBA" id="ARBA00022448"/>
    </source>
</evidence>
<dbReference type="GO" id="GO:1990429">
    <property type="term" value="C:peroxisomal importomer complex"/>
    <property type="evidence" value="ECO:0007669"/>
    <property type="project" value="TreeGrafter"/>
</dbReference>
<dbReference type="PANTHER" id="PTHR12888">
    <property type="entry name" value="PEROXISOME ASSEMBLY PROTEIN 12 PEROXIN-12"/>
    <property type="match status" value="1"/>
</dbReference>
<accession>A0A1X0P610</accession>
<dbReference type="GO" id="GO:0016558">
    <property type="term" value="P:protein import into peroxisome matrix"/>
    <property type="evidence" value="ECO:0007669"/>
    <property type="project" value="InterPro"/>
</dbReference>
<evidence type="ECO:0000256" key="11">
    <source>
        <dbReference type="ARBA" id="ARBA00023136"/>
    </source>
</evidence>
<dbReference type="EMBL" id="NBCO01000003">
    <property type="protein sequence ID" value="ORC92384.1"/>
    <property type="molecule type" value="Genomic_DNA"/>
</dbReference>
<comment type="similarity">
    <text evidence="3">Belongs to the pex2/pex10/pex12 family.</text>
</comment>
<evidence type="ECO:0000256" key="7">
    <source>
        <dbReference type="ARBA" id="ARBA00022771"/>
    </source>
</evidence>
<dbReference type="STRING" id="67003.A0A1X0P610"/>
<evidence type="ECO:0000256" key="6">
    <source>
        <dbReference type="ARBA" id="ARBA00022723"/>
    </source>
</evidence>
<keyword evidence="4" id="KW-0813">Transport</keyword>
<reference evidence="15 16" key="1">
    <citation type="submission" date="2017-03" db="EMBL/GenBank/DDBJ databases">
        <title>An alternative strategy for trypanosome survival in the mammalian bloodstream revealed through genome and transcriptome analysis of the ubiquitous bovine parasite Trypanosoma (Megatrypanum) theileri.</title>
        <authorList>
            <person name="Kelly S."/>
            <person name="Ivens A."/>
            <person name="Mott A."/>
            <person name="O'Neill E."/>
            <person name="Emms D."/>
            <person name="Macleod O."/>
            <person name="Voorheis P."/>
            <person name="Matthews J."/>
            <person name="Matthews K."/>
            <person name="Carrington M."/>
        </authorList>
    </citation>
    <scope>NUCLEOTIDE SEQUENCE [LARGE SCALE GENOMIC DNA]</scope>
    <source>
        <strain evidence="15">Edinburgh</strain>
    </source>
</reference>
<dbReference type="InterPro" id="IPR006845">
    <property type="entry name" value="Pex_N"/>
</dbReference>
<evidence type="ECO:0000256" key="10">
    <source>
        <dbReference type="ARBA" id="ARBA00022989"/>
    </source>
</evidence>
<evidence type="ECO:0000313" key="15">
    <source>
        <dbReference type="EMBL" id="ORC92384.1"/>
    </source>
</evidence>
<protein>
    <submittedName>
        <fullName evidence="15">Putative peroxisome assembly protein</fullName>
    </submittedName>
</protein>
<dbReference type="Pfam" id="PF04757">
    <property type="entry name" value="Pex2_Pex12"/>
    <property type="match status" value="1"/>
</dbReference>
<keyword evidence="11 13" id="KW-0472">Membrane</keyword>
<evidence type="ECO:0000259" key="14">
    <source>
        <dbReference type="Pfam" id="PF04757"/>
    </source>
</evidence>
<keyword evidence="7" id="KW-0863">Zinc-finger</keyword>
<dbReference type="GO" id="GO:0008270">
    <property type="term" value="F:zinc ion binding"/>
    <property type="evidence" value="ECO:0007669"/>
    <property type="project" value="UniProtKB-KW"/>
</dbReference>
<keyword evidence="10 13" id="KW-1133">Transmembrane helix</keyword>
<organism evidence="15 16">
    <name type="scientific">Trypanosoma theileri</name>
    <dbReference type="NCBI Taxonomy" id="67003"/>
    <lineage>
        <taxon>Eukaryota</taxon>
        <taxon>Discoba</taxon>
        <taxon>Euglenozoa</taxon>
        <taxon>Kinetoplastea</taxon>
        <taxon>Metakinetoplastina</taxon>
        <taxon>Trypanosomatida</taxon>
        <taxon>Trypanosomatidae</taxon>
        <taxon>Trypanosoma</taxon>
    </lineage>
</organism>
<keyword evidence="9" id="KW-0653">Protein transport</keyword>
<keyword evidence="12" id="KW-0576">Peroxisome</keyword>
<comment type="pathway">
    <text evidence="2">Protein modification; protein ubiquitination.</text>
</comment>
<dbReference type="GeneID" id="39981684"/>
<dbReference type="InterPro" id="IPR017375">
    <property type="entry name" value="PEX12"/>
</dbReference>
<sequence length="403" mass="44894">MFESNLLSQINTASPLPTFVEVDLVNSINNSLSKAFHFVHVLLAEKSDTVASLLPWSSEIWLVLQTLLEHRLLFHANTTFAEMLFGLCRGAIASPTRPLPSQGKLSWWICGPAPIPSLEEQALQSPTSTALTEMKDSILDSPHSNFTATEMVASQDASYGYLRFRPLSETQRYISLFLITLKPYLQERAAMWYSEQLDSSPGAVSMRAAYANRYPLRARIKEILKRLYPLFRTVTASMGFLYQILFLLECTPYTAALHRVFGIAVHRLTMKDHRALSNPRAQRILILARVLFFLVFIGFRLLEFTGAGTGSNSVSNLIETDENLAVPQPPVWGVDVEVPAGARIPEPGICPVCERRVTNAAVCTVSGIVGCYPCLQSYTREHGACPVTSLKTSVDCIRRIYEC</sequence>
<keyword evidence="5 13" id="KW-0812">Transmembrane</keyword>
<evidence type="ECO:0000256" key="1">
    <source>
        <dbReference type="ARBA" id="ARBA00004585"/>
    </source>
</evidence>
<evidence type="ECO:0000256" key="13">
    <source>
        <dbReference type="SAM" id="Phobius"/>
    </source>
</evidence>
<evidence type="ECO:0000256" key="8">
    <source>
        <dbReference type="ARBA" id="ARBA00022833"/>
    </source>
</evidence>
<dbReference type="Proteomes" id="UP000192257">
    <property type="component" value="Unassembled WGS sequence"/>
</dbReference>
<evidence type="ECO:0000256" key="2">
    <source>
        <dbReference type="ARBA" id="ARBA00004906"/>
    </source>
</evidence>
<comment type="subcellular location">
    <subcellularLocation>
        <location evidence="1">Peroxisome membrane</location>
        <topology evidence="1">Multi-pass membrane protein</topology>
    </subcellularLocation>
</comment>
<dbReference type="GO" id="GO:0005778">
    <property type="term" value="C:peroxisomal membrane"/>
    <property type="evidence" value="ECO:0007669"/>
    <property type="project" value="UniProtKB-SubCell"/>
</dbReference>
<gene>
    <name evidence="15" type="ORF">TM35_000031370</name>
</gene>
<name>A0A1X0P610_9TRYP</name>
<dbReference type="RefSeq" id="XP_028886450.1">
    <property type="nucleotide sequence ID" value="XM_029021904.1"/>
</dbReference>
<feature type="domain" description="Pex N-terminal" evidence="14">
    <location>
        <begin position="27"/>
        <end position="305"/>
    </location>
</feature>
<dbReference type="SUPFAM" id="SSF57850">
    <property type="entry name" value="RING/U-box"/>
    <property type="match status" value="1"/>
</dbReference>
<comment type="caution">
    <text evidence="15">The sequence shown here is derived from an EMBL/GenBank/DDBJ whole genome shotgun (WGS) entry which is preliminary data.</text>
</comment>
<dbReference type="GO" id="GO:0006513">
    <property type="term" value="P:protein monoubiquitination"/>
    <property type="evidence" value="ECO:0007669"/>
    <property type="project" value="TreeGrafter"/>
</dbReference>
<dbReference type="AlphaFoldDB" id="A0A1X0P610"/>
<evidence type="ECO:0000313" key="16">
    <source>
        <dbReference type="Proteomes" id="UP000192257"/>
    </source>
</evidence>
<keyword evidence="8" id="KW-0862">Zinc</keyword>
<evidence type="ECO:0000256" key="5">
    <source>
        <dbReference type="ARBA" id="ARBA00022692"/>
    </source>
</evidence>
<keyword evidence="16" id="KW-1185">Reference proteome</keyword>
<dbReference type="VEuPathDB" id="TriTrypDB:TM35_000031370"/>
<dbReference type="PANTHER" id="PTHR12888:SF0">
    <property type="entry name" value="PEROXISOME ASSEMBLY PROTEIN 12"/>
    <property type="match status" value="1"/>
</dbReference>
<keyword evidence="6" id="KW-0479">Metal-binding</keyword>
<evidence type="ECO:0000256" key="3">
    <source>
        <dbReference type="ARBA" id="ARBA00008704"/>
    </source>
</evidence>